<proteinExistence type="predicted"/>
<sequence length="31" mass="3591">MKKAKKDLILPYTLCGFEGQSQYISLLARFQ</sequence>
<accession>A0A0E9PGP1</accession>
<organism evidence="1">
    <name type="scientific">Anguilla anguilla</name>
    <name type="common">European freshwater eel</name>
    <name type="synonym">Muraena anguilla</name>
    <dbReference type="NCBI Taxonomy" id="7936"/>
    <lineage>
        <taxon>Eukaryota</taxon>
        <taxon>Metazoa</taxon>
        <taxon>Chordata</taxon>
        <taxon>Craniata</taxon>
        <taxon>Vertebrata</taxon>
        <taxon>Euteleostomi</taxon>
        <taxon>Actinopterygii</taxon>
        <taxon>Neopterygii</taxon>
        <taxon>Teleostei</taxon>
        <taxon>Anguilliformes</taxon>
        <taxon>Anguillidae</taxon>
        <taxon>Anguilla</taxon>
    </lineage>
</organism>
<reference evidence="1" key="1">
    <citation type="submission" date="2014-11" db="EMBL/GenBank/DDBJ databases">
        <authorList>
            <person name="Amaro Gonzalez C."/>
        </authorList>
    </citation>
    <scope>NUCLEOTIDE SEQUENCE</scope>
</reference>
<reference evidence="1" key="2">
    <citation type="journal article" date="2015" name="Fish Shellfish Immunol.">
        <title>Early steps in the European eel (Anguilla anguilla)-Vibrio vulnificus interaction in the gills: Role of the RtxA13 toxin.</title>
        <authorList>
            <person name="Callol A."/>
            <person name="Pajuelo D."/>
            <person name="Ebbesson L."/>
            <person name="Teles M."/>
            <person name="MacKenzie S."/>
            <person name="Amaro C."/>
        </authorList>
    </citation>
    <scope>NUCLEOTIDE SEQUENCE</scope>
</reference>
<dbReference type="AlphaFoldDB" id="A0A0E9PGP1"/>
<protein>
    <submittedName>
        <fullName evidence="1">Uncharacterized protein</fullName>
    </submittedName>
</protein>
<evidence type="ECO:0000313" key="1">
    <source>
        <dbReference type="EMBL" id="JAH03023.1"/>
    </source>
</evidence>
<dbReference type="EMBL" id="GBXM01105554">
    <property type="protein sequence ID" value="JAH03023.1"/>
    <property type="molecule type" value="Transcribed_RNA"/>
</dbReference>
<name>A0A0E9PGP1_ANGAN</name>